<dbReference type="EMBL" id="JAQMHB010000001">
    <property type="protein sequence ID" value="MDS9994164.1"/>
    <property type="molecule type" value="Genomic_DNA"/>
</dbReference>
<accession>A0ABU2I7Q3</accession>
<evidence type="ECO:0000313" key="2">
    <source>
        <dbReference type="EMBL" id="MDS9994164.1"/>
    </source>
</evidence>
<dbReference type="Proteomes" id="UP001260534">
    <property type="component" value="Unassembled WGS sequence"/>
</dbReference>
<gene>
    <name evidence="2" type="ORF">PNQ69_15470</name>
</gene>
<evidence type="ECO:0000313" key="3">
    <source>
        <dbReference type="Proteomes" id="UP001260534"/>
    </source>
</evidence>
<feature type="region of interest" description="Disordered" evidence="1">
    <location>
        <begin position="1"/>
        <end position="23"/>
    </location>
</feature>
<dbReference type="RefSeq" id="WP_209230003.1">
    <property type="nucleotide sequence ID" value="NZ_JAGHXG010000004.1"/>
</dbReference>
<evidence type="ECO:0000256" key="1">
    <source>
        <dbReference type="SAM" id="MobiDB-lite"/>
    </source>
</evidence>
<keyword evidence="3" id="KW-1185">Reference proteome</keyword>
<name>A0ABU2I7Q3_9XANT</name>
<proteinExistence type="predicted"/>
<comment type="caution">
    <text evidence="2">The sequence shown here is derived from an EMBL/GenBank/DDBJ whole genome shotgun (WGS) entry which is preliminary data.</text>
</comment>
<protein>
    <submittedName>
        <fullName evidence="2">Uncharacterized protein</fullName>
    </submittedName>
</protein>
<reference evidence="2 3" key="1">
    <citation type="submission" date="2023-01" db="EMBL/GenBank/DDBJ databases">
        <title>Xanthomonas hawaiianensis sp. nov. isolated from Araceae family in Hawaii.</title>
        <authorList>
            <person name="Chunag S.-C."/>
            <person name="Dobhal S."/>
            <person name="Alvarez A."/>
            <person name="Arif M."/>
        </authorList>
    </citation>
    <scope>NUCLEOTIDE SEQUENCE [LARGE SCALE GENOMIC DNA]</scope>
    <source>
        <strain evidence="2 3">A2111</strain>
    </source>
</reference>
<organism evidence="2 3">
    <name type="scientific">Xanthomonas hawaiiensis</name>
    <dbReference type="NCBI Taxonomy" id="3003247"/>
    <lineage>
        <taxon>Bacteria</taxon>
        <taxon>Pseudomonadati</taxon>
        <taxon>Pseudomonadota</taxon>
        <taxon>Gammaproteobacteria</taxon>
        <taxon>Lysobacterales</taxon>
        <taxon>Lysobacteraceae</taxon>
        <taxon>Xanthomonas</taxon>
    </lineage>
</organism>
<sequence length="196" mass="21929">MNTASETAASPHVDAHGDPVYRKNPHPTQAYRITVTIEGAPGPFGFVDAAAVYQMSNYEQCTPGESLEGVWTKRKDDHIPAAFAKVDANTYVTTIYTDGMVDADYYGKGICHWRINGIVIGLKATGKQQETNFSPSLERPEIIGSRSKVTYFWKGRYPKEDMDDFQDIGQRNAEDFDEEARKNLFKVTLKAERVAP</sequence>